<keyword evidence="5" id="KW-0521">NADP</keyword>
<dbReference type="PRINTS" id="PR00081">
    <property type="entry name" value="GDHRDH"/>
</dbReference>
<organism evidence="11 12">
    <name type="scientific">Colocasia esculenta</name>
    <name type="common">Wild taro</name>
    <name type="synonym">Arum esculentum</name>
    <dbReference type="NCBI Taxonomy" id="4460"/>
    <lineage>
        <taxon>Eukaryota</taxon>
        <taxon>Viridiplantae</taxon>
        <taxon>Streptophyta</taxon>
        <taxon>Embryophyta</taxon>
        <taxon>Tracheophyta</taxon>
        <taxon>Spermatophyta</taxon>
        <taxon>Magnoliopsida</taxon>
        <taxon>Liliopsida</taxon>
        <taxon>Araceae</taxon>
        <taxon>Aroideae</taxon>
        <taxon>Colocasieae</taxon>
        <taxon>Colocasia</taxon>
    </lineage>
</organism>
<dbReference type="PANTHER" id="PTHR43550">
    <property type="entry name" value="3-KETODIHYDROSPHINGOSINE REDUCTASE"/>
    <property type="match status" value="1"/>
</dbReference>
<dbReference type="CDD" id="cd08939">
    <property type="entry name" value="KDSR-like_SDR_c"/>
    <property type="match status" value="1"/>
</dbReference>
<evidence type="ECO:0000256" key="6">
    <source>
        <dbReference type="ARBA" id="ARBA00022919"/>
    </source>
</evidence>
<dbReference type="EC" id="1.1.1.102" evidence="9"/>
<sequence length="332" mass="35308">MAFPLLPLLLLVPVTVAFVLILALSLIIFPRPVKVPIKGRHVFVTGGSSGIGLAMARQAAAEGARVSILARDRFKLEAAREEIRLATGADVAVYSADVQDEAAVREAVGEAGTIDVLVCNQGVFRARPLIEQDLAEARAQIETNLIGTLHLVKAALPAMKKAAAEDGAPRSIAFTASEGAQVGVYGYAAYCASNFGIRGLAEALQMELISDNIHLSLILPPNTDTPGRAAEVSTRPEISHLIASTTGMLKAEEVAKKALKGIKAGQFTINVTLHGIILSLATAGFSPQSSPLKAFFEVVFAGLMRFVSLCYLASWYKIIANYHAKVKSKFRT</sequence>
<reference evidence="11" key="1">
    <citation type="submission" date="2017-07" db="EMBL/GenBank/DDBJ databases">
        <title>Taro Niue Genome Assembly and Annotation.</title>
        <authorList>
            <person name="Atibalentja N."/>
            <person name="Keating K."/>
            <person name="Fields C.J."/>
        </authorList>
    </citation>
    <scope>NUCLEOTIDE SEQUENCE</scope>
    <source>
        <strain evidence="11">Niue_2</strain>
        <tissue evidence="11">Leaf</tissue>
    </source>
</reference>
<dbReference type="AlphaFoldDB" id="A0A843UCI3"/>
<dbReference type="InterPro" id="IPR002347">
    <property type="entry name" value="SDR_fam"/>
</dbReference>
<evidence type="ECO:0000256" key="4">
    <source>
        <dbReference type="ARBA" id="ARBA00022824"/>
    </source>
</evidence>
<evidence type="ECO:0000313" key="11">
    <source>
        <dbReference type="EMBL" id="MQL78973.1"/>
    </source>
</evidence>
<keyword evidence="12" id="KW-1185">Reference proteome</keyword>
<dbReference type="Proteomes" id="UP000652761">
    <property type="component" value="Unassembled WGS sequence"/>
</dbReference>
<keyword evidence="7" id="KW-0560">Oxidoreductase</keyword>
<comment type="pathway">
    <text evidence="3">Sphingolipid metabolism.</text>
</comment>
<dbReference type="GO" id="GO:0005789">
    <property type="term" value="C:endoplasmic reticulum membrane"/>
    <property type="evidence" value="ECO:0007669"/>
    <property type="project" value="TreeGrafter"/>
</dbReference>
<keyword evidence="8" id="KW-0443">Lipid metabolism</keyword>
<evidence type="ECO:0000256" key="7">
    <source>
        <dbReference type="ARBA" id="ARBA00023002"/>
    </source>
</evidence>
<evidence type="ECO:0000256" key="8">
    <source>
        <dbReference type="ARBA" id="ARBA00023098"/>
    </source>
</evidence>
<dbReference type="InterPro" id="IPR036291">
    <property type="entry name" value="NAD(P)-bd_dom_sf"/>
</dbReference>
<dbReference type="EMBL" id="NMUH01000425">
    <property type="protein sequence ID" value="MQL78973.1"/>
    <property type="molecule type" value="Genomic_DNA"/>
</dbReference>
<dbReference type="PANTHER" id="PTHR43550:SF3">
    <property type="entry name" value="3-KETODIHYDROSPHINGOSINE REDUCTASE"/>
    <property type="match status" value="1"/>
</dbReference>
<comment type="pathway">
    <text evidence="2">Lipid metabolism; sphingolipid metabolism.</text>
</comment>
<name>A0A843UCI3_COLES</name>
<feature type="transmembrane region" description="Helical" evidence="10">
    <location>
        <begin position="298"/>
        <end position="319"/>
    </location>
</feature>
<proteinExistence type="predicted"/>
<evidence type="ECO:0000256" key="3">
    <source>
        <dbReference type="ARBA" id="ARBA00004991"/>
    </source>
</evidence>
<evidence type="ECO:0000256" key="5">
    <source>
        <dbReference type="ARBA" id="ARBA00022857"/>
    </source>
</evidence>
<feature type="transmembrane region" description="Helical" evidence="10">
    <location>
        <begin position="6"/>
        <end position="29"/>
    </location>
</feature>
<evidence type="ECO:0000256" key="9">
    <source>
        <dbReference type="ARBA" id="ARBA00026112"/>
    </source>
</evidence>
<dbReference type="GO" id="GO:0047560">
    <property type="term" value="F:3-dehydrosphinganine reductase activity"/>
    <property type="evidence" value="ECO:0007669"/>
    <property type="project" value="UniProtKB-EC"/>
</dbReference>
<gene>
    <name evidence="11" type="ORF">Taro_011387</name>
</gene>
<keyword evidence="6" id="KW-0746">Sphingolipid metabolism</keyword>
<accession>A0A843UCI3</accession>
<evidence type="ECO:0000313" key="12">
    <source>
        <dbReference type="Proteomes" id="UP000652761"/>
    </source>
</evidence>
<evidence type="ECO:0000256" key="10">
    <source>
        <dbReference type="SAM" id="Phobius"/>
    </source>
</evidence>
<dbReference type="GO" id="GO:0006666">
    <property type="term" value="P:3-keto-sphinganine metabolic process"/>
    <property type="evidence" value="ECO:0007669"/>
    <property type="project" value="InterPro"/>
</dbReference>
<dbReference type="InterPro" id="IPR045022">
    <property type="entry name" value="KDSR-like"/>
</dbReference>
<dbReference type="Pfam" id="PF00106">
    <property type="entry name" value="adh_short"/>
    <property type="match status" value="1"/>
</dbReference>
<keyword evidence="10" id="KW-1133">Transmembrane helix</keyword>
<keyword evidence="4" id="KW-0256">Endoplasmic reticulum</keyword>
<evidence type="ECO:0000256" key="2">
    <source>
        <dbReference type="ARBA" id="ARBA00004760"/>
    </source>
</evidence>
<dbReference type="Gene3D" id="3.40.50.720">
    <property type="entry name" value="NAD(P)-binding Rossmann-like Domain"/>
    <property type="match status" value="1"/>
</dbReference>
<comment type="subcellular location">
    <subcellularLocation>
        <location evidence="1">Endoplasmic reticulum</location>
    </subcellularLocation>
</comment>
<protein>
    <recommendedName>
        <fullName evidence="9">3-dehydrosphinganine reductase</fullName>
        <ecNumber evidence="9">1.1.1.102</ecNumber>
    </recommendedName>
</protein>
<feature type="transmembrane region" description="Helical" evidence="10">
    <location>
        <begin position="267"/>
        <end position="286"/>
    </location>
</feature>
<dbReference type="GO" id="GO:0030148">
    <property type="term" value="P:sphingolipid biosynthetic process"/>
    <property type="evidence" value="ECO:0007669"/>
    <property type="project" value="InterPro"/>
</dbReference>
<comment type="caution">
    <text evidence="11">The sequence shown here is derived from an EMBL/GenBank/DDBJ whole genome shotgun (WGS) entry which is preliminary data.</text>
</comment>
<dbReference type="SUPFAM" id="SSF51735">
    <property type="entry name" value="NAD(P)-binding Rossmann-fold domains"/>
    <property type="match status" value="1"/>
</dbReference>
<keyword evidence="10" id="KW-0472">Membrane</keyword>
<dbReference type="OrthoDB" id="37659at2759"/>
<evidence type="ECO:0000256" key="1">
    <source>
        <dbReference type="ARBA" id="ARBA00004240"/>
    </source>
</evidence>
<keyword evidence="10" id="KW-0812">Transmembrane</keyword>